<dbReference type="InterPro" id="IPR004143">
    <property type="entry name" value="BPL_LPL_catalytic"/>
</dbReference>
<dbReference type="EMBL" id="CP138895">
    <property type="protein sequence ID" value="WPK24368.1"/>
    <property type="molecule type" value="Genomic_DNA"/>
</dbReference>
<proteinExistence type="predicted"/>
<dbReference type="Pfam" id="PF09825">
    <property type="entry name" value="BPL_N"/>
    <property type="match status" value="1"/>
</dbReference>
<dbReference type="GO" id="GO:0005737">
    <property type="term" value="C:cytoplasm"/>
    <property type="evidence" value="ECO:0007669"/>
    <property type="project" value="TreeGrafter"/>
</dbReference>
<dbReference type="InterPro" id="IPR019197">
    <property type="entry name" value="Biotin-prot_ligase_N"/>
</dbReference>
<dbReference type="GO" id="GO:0004077">
    <property type="term" value="F:biotin--[biotin carboxyl-carrier protein] ligase activity"/>
    <property type="evidence" value="ECO:0007669"/>
    <property type="project" value="TreeGrafter"/>
</dbReference>
<dbReference type="AlphaFoldDB" id="A0AAX4H739"/>
<dbReference type="InterPro" id="IPR029062">
    <property type="entry name" value="Class_I_gatase-like"/>
</dbReference>
<dbReference type="PROSITE" id="PS51733">
    <property type="entry name" value="BPL_LPL_CATALYTIC"/>
    <property type="match status" value="1"/>
</dbReference>
<dbReference type="InterPro" id="IPR045864">
    <property type="entry name" value="aa-tRNA-synth_II/BPL/LPL"/>
</dbReference>
<gene>
    <name evidence="2" type="ORF">PUMCH_001639</name>
</gene>
<dbReference type="PANTHER" id="PTHR12835:SF5">
    <property type="entry name" value="BIOTIN--PROTEIN LIGASE"/>
    <property type="match status" value="1"/>
</dbReference>
<dbReference type="GeneID" id="88172704"/>
<accession>A0AAX4H739</accession>
<dbReference type="PANTHER" id="PTHR12835">
    <property type="entry name" value="BIOTIN PROTEIN LIGASE"/>
    <property type="match status" value="1"/>
</dbReference>
<keyword evidence="3" id="KW-1185">Reference proteome</keyword>
<dbReference type="Proteomes" id="UP001338582">
    <property type="component" value="Chromosome 2"/>
</dbReference>
<dbReference type="Gene3D" id="3.30.930.10">
    <property type="entry name" value="Bira Bifunctional Protein, Domain 2"/>
    <property type="match status" value="1"/>
</dbReference>
<dbReference type="KEGG" id="asau:88172704"/>
<organism evidence="2 3">
    <name type="scientific">Australozyma saopauloensis</name>
    <dbReference type="NCBI Taxonomy" id="291208"/>
    <lineage>
        <taxon>Eukaryota</taxon>
        <taxon>Fungi</taxon>
        <taxon>Dikarya</taxon>
        <taxon>Ascomycota</taxon>
        <taxon>Saccharomycotina</taxon>
        <taxon>Pichiomycetes</taxon>
        <taxon>Metschnikowiaceae</taxon>
        <taxon>Australozyma</taxon>
    </lineage>
</organism>
<name>A0AAX4H739_9ASCO</name>
<evidence type="ECO:0000313" key="2">
    <source>
        <dbReference type="EMBL" id="WPK24368.1"/>
    </source>
</evidence>
<evidence type="ECO:0000313" key="3">
    <source>
        <dbReference type="Proteomes" id="UP001338582"/>
    </source>
</evidence>
<protein>
    <recommendedName>
        <fullName evidence="1">BPL/LPL catalytic domain-containing protein</fullName>
    </recommendedName>
</protein>
<dbReference type="SUPFAM" id="SSF55681">
    <property type="entry name" value="Class II aaRS and biotin synthetases"/>
    <property type="match status" value="1"/>
</dbReference>
<reference evidence="2 3" key="1">
    <citation type="submission" date="2023-10" db="EMBL/GenBank/DDBJ databases">
        <title>Draft Genome Sequence of Candida saopaulonensis from a very Premature Infant with Sepsis.</title>
        <authorList>
            <person name="Ning Y."/>
            <person name="Dai R."/>
            <person name="Xiao M."/>
            <person name="Xu Y."/>
            <person name="Yan Q."/>
            <person name="Zhang L."/>
        </authorList>
    </citation>
    <scope>NUCLEOTIDE SEQUENCE [LARGE SCALE GENOMIC DNA]</scope>
    <source>
        <strain evidence="2 3">19XY460</strain>
    </source>
</reference>
<dbReference type="Pfam" id="PF03099">
    <property type="entry name" value="BPL_LplA_LipB"/>
    <property type="match status" value="1"/>
</dbReference>
<dbReference type="SUPFAM" id="SSF52317">
    <property type="entry name" value="Class I glutamine amidotransferase-like"/>
    <property type="match status" value="1"/>
</dbReference>
<sequence length="698" mass="77503">MNVLVYLGRGTTTESVKHTVDSLRQCLSPYYAVVTISEQALLKDPWMNKSSLLVIPGGADLPYCAALNGAGNERITRFVRGGGKYLGLCAGGYYASSRCEFEVGNLEMEVSGPRELGFFPGTTKGCVYKGFVYDSHDGVVAADLDVNLANLPVGPDGNAPCPEKVVSYYNGGGMFLNASLYRGVEVLARYTGKTDLAPDPDMAAVIYCKVGSGDVVLSGVHPEFTPALMKPSPEDIKFKNAVEKIRANDLGRKQFLAACLSKLQMRVNYDAATSFPRLSPIYMSSYLDPLRVIKVYDDLTQNMEFVGKNTFEDNNDTFVLHTDEEDEHQYAELEHNDDHMGDSFDDIICAPKHIKMLTSHRLPDSKLTPYFDMNAYFENLKALYVANNIGYDNRNFGSILCYGEVVTSTNTLMDANANWLRYLPTGFTFTATTQIAGRGRGGNVWINPKGVMATSILFRVPVNSTNSSSIITLQYLCSLALIESILGYGSDVQGQGVGYDDMPVRLKWPNDMYALKPEYYHKISDKDNLSDTVEGDDQKWAKISGALVNSQFINGEYYLVWGGGVNVSNEAPTTSLNLVLDKLNEIRAQSGMMPLPYYKHEVLLAKVVYTMGQFFDVFKHAGLKPFLPLYYKRWFHSNQRVKLDAAGDGRMRDCVIKGIDGEYGLLLAEDVNTREVLELQPDGNSFDIFNGLVYKKRQ</sequence>
<feature type="domain" description="BPL/LPL catalytic" evidence="1">
    <location>
        <begin position="384"/>
        <end position="619"/>
    </location>
</feature>
<dbReference type="CDD" id="cd03144">
    <property type="entry name" value="GATase1_ScBLP_like"/>
    <property type="match status" value="1"/>
</dbReference>
<evidence type="ECO:0000259" key="1">
    <source>
        <dbReference type="PROSITE" id="PS51733"/>
    </source>
</evidence>
<dbReference type="RefSeq" id="XP_062876751.1">
    <property type="nucleotide sequence ID" value="XM_063020681.1"/>
</dbReference>